<feature type="transmembrane region" description="Helical" evidence="7">
    <location>
        <begin position="204"/>
        <end position="224"/>
    </location>
</feature>
<dbReference type="Proteomes" id="UP001620461">
    <property type="component" value="Unassembled WGS sequence"/>
</dbReference>
<evidence type="ECO:0000256" key="4">
    <source>
        <dbReference type="ARBA" id="ARBA00022692"/>
    </source>
</evidence>
<dbReference type="RefSeq" id="WP_404548525.1">
    <property type="nucleotide sequence ID" value="NZ_JADIKJ010000017.1"/>
</dbReference>
<feature type="transmembrane region" description="Helical" evidence="7">
    <location>
        <begin position="412"/>
        <end position="433"/>
    </location>
</feature>
<accession>A0ABW8JKT1</accession>
<feature type="transmembrane region" description="Helical" evidence="7">
    <location>
        <begin position="283"/>
        <end position="306"/>
    </location>
</feature>
<dbReference type="EMBL" id="JADIKJ010000017">
    <property type="protein sequence ID" value="MFK2901695.1"/>
    <property type="molecule type" value="Genomic_DNA"/>
</dbReference>
<protein>
    <submittedName>
        <fullName evidence="8">Lipopolysaccharide biosynthesis protein</fullName>
    </submittedName>
</protein>
<evidence type="ECO:0000256" key="1">
    <source>
        <dbReference type="ARBA" id="ARBA00004651"/>
    </source>
</evidence>
<keyword evidence="9" id="KW-1185">Reference proteome</keyword>
<feature type="transmembrane region" description="Helical" evidence="7">
    <location>
        <begin position="20"/>
        <end position="38"/>
    </location>
</feature>
<comment type="caution">
    <text evidence="8">The sequence shown here is derived from an EMBL/GenBank/DDBJ whole genome shotgun (WGS) entry which is preliminary data.</text>
</comment>
<evidence type="ECO:0000313" key="9">
    <source>
        <dbReference type="Proteomes" id="UP001620461"/>
    </source>
</evidence>
<evidence type="ECO:0000256" key="7">
    <source>
        <dbReference type="SAM" id="Phobius"/>
    </source>
</evidence>
<dbReference type="InterPro" id="IPR050833">
    <property type="entry name" value="Poly_Biosynth_Transport"/>
</dbReference>
<keyword evidence="4 7" id="KW-0812">Transmembrane</keyword>
<organism evidence="8 9">
    <name type="scientific">Dyella jejuensis</name>
    <dbReference type="NCBI Taxonomy" id="1432009"/>
    <lineage>
        <taxon>Bacteria</taxon>
        <taxon>Pseudomonadati</taxon>
        <taxon>Pseudomonadota</taxon>
        <taxon>Gammaproteobacteria</taxon>
        <taxon>Lysobacterales</taxon>
        <taxon>Rhodanobacteraceae</taxon>
        <taxon>Dyella</taxon>
    </lineage>
</organism>
<evidence type="ECO:0000256" key="3">
    <source>
        <dbReference type="ARBA" id="ARBA00022475"/>
    </source>
</evidence>
<comment type="subcellular location">
    <subcellularLocation>
        <location evidence="1">Cell membrane</location>
        <topology evidence="1">Multi-pass membrane protein</topology>
    </subcellularLocation>
</comment>
<evidence type="ECO:0000256" key="5">
    <source>
        <dbReference type="ARBA" id="ARBA00022989"/>
    </source>
</evidence>
<evidence type="ECO:0000256" key="6">
    <source>
        <dbReference type="ARBA" id="ARBA00023136"/>
    </source>
</evidence>
<sequence length="490" mass="53509">MANIGHRGLHASFWGGLEIAVRYGVQIAVTVILARLLVPDDFGLIAILLVFTSVGALLADAGFGTALIQRREHTIDDETTMFFISLGTGFAATLILYLTANIIADFYNKPTLAPLTKFMAWALFFGSAGAVPDALLTKRLDFNARTRAQALSSIVSGALAIILALQKFGVWSLAWQGMTETVLRTFFMWQFSRWMPRGRFRVDSFRALFNFGGYMLLAGVLSTISSRLQSLVIGKLFTARDLGYYVLAQNTQAAPSSVVAILLNRIGLPVFSSMAHDRAQLRLALQVSLQASMFVFFPCMLGLAMIAKPFVTMMYGAQWTPATPMLTLLALAASIWPIHVLNLLALSACGRSDRFLRLELIKNIVVVAVTLLASLFGPTAVAAAMLVAGICAAWINTWYSKRTFDYGLLQQIVDLKSTLLITLIAMLPAWAILHWAPEGIVMTLAAVCSAIVVYVGMARLSKHPALIEIIHVLKLVGEAYSKKTSSRHDP</sequence>
<feature type="transmembrane region" description="Helical" evidence="7">
    <location>
        <begin position="44"/>
        <end position="68"/>
    </location>
</feature>
<dbReference type="CDD" id="cd13127">
    <property type="entry name" value="MATE_tuaB_like"/>
    <property type="match status" value="1"/>
</dbReference>
<gene>
    <name evidence="8" type="ORF">ISP15_15255</name>
</gene>
<feature type="transmembrane region" description="Helical" evidence="7">
    <location>
        <begin position="80"/>
        <end position="98"/>
    </location>
</feature>
<keyword evidence="3" id="KW-1003">Cell membrane</keyword>
<dbReference type="Pfam" id="PF13440">
    <property type="entry name" value="Polysacc_synt_3"/>
    <property type="match status" value="1"/>
</dbReference>
<feature type="transmembrane region" description="Helical" evidence="7">
    <location>
        <begin position="118"/>
        <end position="136"/>
    </location>
</feature>
<keyword evidence="6 7" id="KW-0472">Membrane</keyword>
<dbReference type="PANTHER" id="PTHR30250">
    <property type="entry name" value="PST FAMILY PREDICTED COLANIC ACID TRANSPORTER"/>
    <property type="match status" value="1"/>
</dbReference>
<dbReference type="PANTHER" id="PTHR30250:SF10">
    <property type="entry name" value="LIPOPOLYSACCHARIDE BIOSYNTHESIS PROTEIN WZXC"/>
    <property type="match status" value="1"/>
</dbReference>
<feature type="transmembrane region" description="Helical" evidence="7">
    <location>
        <begin position="360"/>
        <end position="376"/>
    </location>
</feature>
<evidence type="ECO:0000256" key="2">
    <source>
        <dbReference type="ARBA" id="ARBA00007430"/>
    </source>
</evidence>
<evidence type="ECO:0000313" key="8">
    <source>
        <dbReference type="EMBL" id="MFK2901695.1"/>
    </source>
</evidence>
<feature type="transmembrane region" description="Helical" evidence="7">
    <location>
        <begin position="439"/>
        <end position="457"/>
    </location>
</feature>
<proteinExistence type="inferred from homology"/>
<keyword evidence="5 7" id="KW-1133">Transmembrane helix</keyword>
<comment type="similarity">
    <text evidence="2">Belongs to the polysaccharide synthase family.</text>
</comment>
<name>A0ABW8JKT1_9GAMM</name>
<feature type="transmembrane region" description="Helical" evidence="7">
    <location>
        <begin position="148"/>
        <end position="166"/>
    </location>
</feature>
<feature type="transmembrane region" description="Helical" evidence="7">
    <location>
        <begin position="326"/>
        <end position="348"/>
    </location>
</feature>
<feature type="transmembrane region" description="Helical" evidence="7">
    <location>
        <begin position="382"/>
        <end position="400"/>
    </location>
</feature>
<reference evidence="8 9" key="1">
    <citation type="submission" date="2020-10" db="EMBL/GenBank/DDBJ databases">
        <title>Phylogeny of dyella-like bacteria.</title>
        <authorList>
            <person name="Fu J."/>
        </authorList>
    </citation>
    <scope>NUCLEOTIDE SEQUENCE [LARGE SCALE GENOMIC DNA]</scope>
    <source>
        <strain evidence="8 9">JP1</strain>
    </source>
</reference>